<feature type="region of interest" description="Disordered" evidence="1">
    <location>
        <begin position="1"/>
        <end position="33"/>
    </location>
</feature>
<dbReference type="EMBL" id="KI394767">
    <property type="protein sequence ID" value="ERN01378.1"/>
    <property type="molecule type" value="Genomic_DNA"/>
</dbReference>
<reference evidence="3" key="1">
    <citation type="journal article" date="2013" name="Science">
        <title>The Amborella genome and the evolution of flowering plants.</title>
        <authorList>
            <consortium name="Amborella Genome Project"/>
        </authorList>
    </citation>
    <scope>NUCLEOTIDE SEQUENCE [LARGE SCALE GENOMIC DNA]</scope>
</reference>
<evidence type="ECO:0000256" key="1">
    <source>
        <dbReference type="SAM" id="MobiDB-lite"/>
    </source>
</evidence>
<organism evidence="2 3">
    <name type="scientific">Amborella trichopoda</name>
    <dbReference type="NCBI Taxonomy" id="13333"/>
    <lineage>
        <taxon>Eukaryota</taxon>
        <taxon>Viridiplantae</taxon>
        <taxon>Streptophyta</taxon>
        <taxon>Embryophyta</taxon>
        <taxon>Tracheophyta</taxon>
        <taxon>Spermatophyta</taxon>
        <taxon>Magnoliopsida</taxon>
        <taxon>Amborellales</taxon>
        <taxon>Amborellaceae</taxon>
        <taxon>Amborella</taxon>
    </lineage>
</organism>
<keyword evidence="3" id="KW-1185">Reference proteome</keyword>
<dbReference type="Gramene" id="ERN01378">
    <property type="protein sequence ID" value="ERN01378"/>
    <property type="gene ID" value="AMTR_s00002p00261820"/>
</dbReference>
<name>W1P0B6_AMBTC</name>
<accession>W1P0B6</accession>
<protein>
    <submittedName>
        <fullName evidence="2">Uncharacterized protein</fullName>
    </submittedName>
</protein>
<evidence type="ECO:0000313" key="2">
    <source>
        <dbReference type="EMBL" id="ERN01378.1"/>
    </source>
</evidence>
<sequence length="64" mass="6874">MGPGPVKHWPKLGPAQRWPKPGPARHCPKPGPVPLRASLDRAKVALAQGLLGLGRLIKNNKNKT</sequence>
<gene>
    <name evidence="2" type="ORF">AMTR_s00002p00261820</name>
</gene>
<dbReference type="Proteomes" id="UP000017836">
    <property type="component" value="Unassembled WGS sequence"/>
</dbReference>
<proteinExistence type="predicted"/>
<evidence type="ECO:0000313" key="3">
    <source>
        <dbReference type="Proteomes" id="UP000017836"/>
    </source>
</evidence>
<dbReference type="AlphaFoldDB" id="W1P0B6"/>
<dbReference type="HOGENOM" id="CLU_2870557_0_0_1"/>